<evidence type="ECO:0000313" key="1">
    <source>
        <dbReference type="EMBL" id="OGD61979.1"/>
    </source>
</evidence>
<dbReference type="AlphaFoldDB" id="A0A1F5E3H7"/>
<name>A0A1F5E3H7_9BACT</name>
<dbReference type="Proteomes" id="UP000178583">
    <property type="component" value="Unassembled WGS sequence"/>
</dbReference>
<comment type="caution">
    <text evidence="1">The sequence shown here is derived from an EMBL/GenBank/DDBJ whole genome shotgun (WGS) entry which is preliminary data.</text>
</comment>
<reference evidence="1 2" key="1">
    <citation type="journal article" date="2016" name="Nat. Commun.">
        <title>Thousands of microbial genomes shed light on interconnected biogeochemical processes in an aquifer system.</title>
        <authorList>
            <person name="Anantharaman K."/>
            <person name="Brown C.T."/>
            <person name="Hug L.A."/>
            <person name="Sharon I."/>
            <person name="Castelle C.J."/>
            <person name="Probst A.J."/>
            <person name="Thomas B.C."/>
            <person name="Singh A."/>
            <person name="Wilkins M.J."/>
            <person name="Karaoz U."/>
            <person name="Brodie E.L."/>
            <person name="Williams K.H."/>
            <person name="Hubbard S.S."/>
            <person name="Banfield J.F."/>
        </authorList>
    </citation>
    <scope>NUCLEOTIDE SEQUENCE [LARGE SCALE GENOMIC DNA]</scope>
</reference>
<protein>
    <recommendedName>
        <fullName evidence="3">SprT-like domain-containing protein</fullName>
    </recommendedName>
</protein>
<evidence type="ECO:0000313" key="2">
    <source>
        <dbReference type="Proteomes" id="UP000178583"/>
    </source>
</evidence>
<sequence>MEYIYKRYFGDVEAINAIYIEFGRKARNQLGCIKKVFPKGVIDRIKGEFDTKIVINGFFRDEAIPEYVVDATIAHELSHYAHGFSSPLPQKYRHPHKGGKVRHEMHSRGFKDMLKKQKRWLKEEWRGYSG</sequence>
<accession>A0A1F5E3H7</accession>
<evidence type="ECO:0008006" key="3">
    <source>
        <dbReference type="Google" id="ProtNLM"/>
    </source>
</evidence>
<dbReference type="STRING" id="1797472.A2215_04470"/>
<organism evidence="1 2">
    <name type="scientific">Candidatus Berkelbacteria bacterium RIFOXYA2_FULL_43_10</name>
    <dbReference type="NCBI Taxonomy" id="1797472"/>
    <lineage>
        <taxon>Bacteria</taxon>
        <taxon>Candidatus Berkelbacteria</taxon>
    </lineage>
</organism>
<proteinExistence type="predicted"/>
<dbReference type="EMBL" id="MEZY01000057">
    <property type="protein sequence ID" value="OGD61979.1"/>
    <property type="molecule type" value="Genomic_DNA"/>
</dbReference>
<gene>
    <name evidence="1" type="ORF">A2215_04470</name>
</gene>